<evidence type="ECO:0000256" key="1">
    <source>
        <dbReference type="SAM" id="MobiDB-lite"/>
    </source>
</evidence>
<dbReference type="EMBL" id="JAHRIQ010073320">
    <property type="protein sequence ID" value="MEQ2245450.1"/>
    <property type="molecule type" value="Genomic_DNA"/>
</dbReference>
<sequence>MQLKSSTWSEPAPSGNKSSWRKPEYPERTHACMERTCKLHTERPPARDYFAWTQDFLLQGNSATNCATLHPFLKDRENIHPYRHKKGHNIGDNFQID</sequence>
<protein>
    <submittedName>
        <fullName evidence="2">Uncharacterized protein</fullName>
    </submittedName>
</protein>
<gene>
    <name evidence="2" type="ORF">ILYODFUR_028173</name>
</gene>
<name>A0ABV0ULX8_9TELE</name>
<organism evidence="2 3">
    <name type="scientific">Ilyodon furcidens</name>
    <name type="common">goldbreast splitfin</name>
    <dbReference type="NCBI Taxonomy" id="33524"/>
    <lineage>
        <taxon>Eukaryota</taxon>
        <taxon>Metazoa</taxon>
        <taxon>Chordata</taxon>
        <taxon>Craniata</taxon>
        <taxon>Vertebrata</taxon>
        <taxon>Euteleostomi</taxon>
        <taxon>Actinopterygii</taxon>
        <taxon>Neopterygii</taxon>
        <taxon>Teleostei</taxon>
        <taxon>Neoteleostei</taxon>
        <taxon>Acanthomorphata</taxon>
        <taxon>Ovalentaria</taxon>
        <taxon>Atherinomorphae</taxon>
        <taxon>Cyprinodontiformes</taxon>
        <taxon>Goodeidae</taxon>
        <taxon>Ilyodon</taxon>
    </lineage>
</organism>
<evidence type="ECO:0000313" key="3">
    <source>
        <dbReference type="Proteomes" id="UP001482620"/>
    </source>
</evidence>
<accession>A0ABV0ULX8</accession>
<keyword evidence="3" id="KW-1185">Reference proteome</keyword>
<feature type="region of interest" description="Disordered" evidence="1">
    <location>
        <begin position="1"/>
        <end position="27"/>
    </location>
</feature>
<proteinExistence type="predicted"/>
<dbReference type="Proteomes" id="UP001482620">
    <property type="component" value="Unassembled WGS sequence"/>
</dbReference>
<reference evidence="2 3" key="1">
    <citation type="submission" date="2021-06" db="EMBL/GenBank/DDBJ databases">
        <authorList>
            <person name="Palmer J.M."/>
        </authorList>
    </citation>
    <scope>NUCLEOTIDE SEQUENCE [LARGE SCALE GENOMIC DNA]</scope>
    <source>
        <strain evidence="3">if_2019</strain>
        <tissue evidence="2">Muscle</tissue>
    </source>
</reference>
<evidence type="ECO:0000313" key="2">
    <source>
        <dbReference type="EMBL" id="MEQ2245450.1"/>
    </source>
</evidence>
<comment type="caution">
    <text evidence="2">The sequence shown here is derived from an EMBL/GenBank/DDBJ whole genome shotgun (WGS) entry which is preliminary data.</text>
</comment>